<feature type="signal peptide" evidence="1">
    <location>
        <begin position="1"/>
        <end position="21"/>
    </location>
</feature>
<keyword evidence="3" id="KW-1185">Reference proteome</keyword>
<organism evidence="2 3">
    <name type="scientific">Flavobacterium agricola</name>
    <dbReference type="NCBI Taxonomy" id="2870839"/>
    <lineage>
        <taxon>Bacteria</taxon>
        <taxon>Pseudomonadati</taxon>
        <taxon>Bacteroidota</taxon>
        <taxon>Flavobacteriia</taxon>
        <taxon>Flavobacteriales</taxon>
        <taxon>Flavobacteriaceae</taxon>
        <taxon>Flavobacterium</taxon>
    </lineage>
</organism>
<reference evidence="2" key="1">
    <citation type="submission" date="2021-08" db="EMBL/GenBank/DDBJ databases">
        <title>Flavobacterium sp. strain CC-SYL302.</title>
        <authorList>
            <person name="Lin S.-Y."/>
            <person name="Lee T.-H."/>
            <person name="Young C.-C."/>
        </authorList>
    </citation>
    <scope>NUCLEOTIDE SEQUENCE</scope>
    <source>
        <strain evidence="2">CC-SYL302</strain>
    </source>
</reference>
<evidence type="ECO:0000256" key="1">
    <source>
        <dbReference type="SAM" id="SignalP"/>
    </source>
</evidence>
<gene>
    <name evidence="2" type="ORF">K5I29_03930</name>
</gene>
<dbReference type="RefSeq" id="WP_264434544.1">
    <property type="nucleotide sequence ID" value="NZ_CP081495.1"/>
</dbReference>
<evidence type="ECO:0000313" key="3">
    <source>
        <dbReference type="Proteomes" id="UP001163328"/>
    </source>
</evidence>
<name>A0ABY6M0I0_9FLAO</name>
<proteinExistence type="predicted"/>
<keyword evidence="1" id="KW-0732">Signal</keyword>
<dbReference type="EMBL" id="CP081495">
    <property type="protein sequence ID" value="UYW02062.1"/>
    <property type="molecule type" value="Genomic_DNA"/>
</dbReference>
<dbReference type="Proteomes" id="UP001163328">
    <property type="component" value="Chromosome"/>
</dbReference>
<evidence type="ECO:0000313" key="2">
    <source>
        <dbReference type="EMBL" id="UYW02062.1"/>
    </source>
</evidence>
<sequence length="197" mass="23559">MKIKYLYFTLLSLFFCFTMNAQVHVKYIGYEFPKENVGNIYLLKFHIKNENADTLFFSKNDIYFLVKNDDKILKNNFDYANFEPATSPVASNRNEFVGETERRYKTKINKSKENFVRNLYDKNNLAHHSKNQNKDFVVSKIRAYCYVVPPNDFYVYTVYFDNEALSRHSDVAVAYKKNDYFMEFKSSESPNWIQLKY</sequence>
<accession>A0ABY6M0I0</accession>
<protein>
    <submittedName>
        <fullName evidence="2">Uncharacterized protein</fullName>
    </submittedName>
</protein>
<feature type="chain" id="PRO_5047194464" evidence="1">
    <location>
        <begin position="22"/>
        <end position="197"/>
    </location>
</feature>